<dbReference type="EMBL" id="VTPC01005239">
    <property type="protein sequence ID" value="KAF2896253.1"/>
    <property type="molecule type" value="Genomic_DNA"/>
</dbReference>
<feature type="region of interest" description="Disordered" evidence="1">
    <location>
        <begin position="21"/>
        <end position="60"/>
    </location>
</feature>
<sequence length="89" mass="10161">ETTCTKRMEPPWNTAIVGKETIGGTCSRNGTEAKIITNNNNRPSPQPRPDSTHSSNIQHIQSTHTMYYRNRDKQQCFLPGHKSHSQRKQ</sequence>
<feature type="region of interest" description="Disordered" evidence="1">
    <location>
        <begin position="70"/>
        <end position="89"/>
    </location>
</feature>
<comment type="caution">
    <text evidence="2">The sequence shown here is derived from an EMBL/GenBank/DDBJ whole genome shotgun (WGS) entry which is preliminary data.</text>
</comment>
<evidence type="ECO:0000313" key="3">
    <source>
        <dbReference type="Proteomes" id="UP000801492"/>
    </source>
</evidence>
<gene>
    <name evidence="2" type="ORF">ILUMI_09924</name>
</gene>
<keyword evidence="3" id="KW-1185">Reference proteome</keyword>
<organism evidence="2 3">
    <name type="scientific">Ignelater luminosus</name>
    <name type="common">Cucubano</name>
    <name type="synonym">Pyrophorus luminosus</name>
    <dbReference type="NCBI Taxonomy" id="2038154"/>
    <lineage>
        <taxon>Eukaryota</taxon>
        <taxon>Metazoa</taxon>
        <taxon>Ecdysozoa</taxon>
        <taxon>Arthropoda</taxon>
        <taxon>Hexapoda</taxon>
        <taxon>Insecta</taxon>
        <taxon>Pterygota</taxon>
        <taxon>Neoptera</taxon>
        <taxon>Endopterygota</taxon>
        <taxon>Coleoptera</taxon>
        <taxon>Polyphaga</taxon>
        <taxon>Elateriformia</taxon>
        <taxon>Elateroidea</taxon>
        <taxon>Elateridae</taxon>
        <taxon>Agrypninae</taxon>
        <taxon>Pyrophorini</taxon>
        <taxon>Ignelater</taxon>
    </lineage>
</organism>
<name>A0A8K0D479_IGNLU</name>
<reference evidence="2" key="1">
    <citation type="submission" date="2019-08" db="EMBL/GenBank/DDBJ databases">
        <title>The genome of the North American firefly Photinus pyralis.</title>
        <authorList>
            <consortium name="Photinus pyralis genome working group"/>
            <person name="Fallon T.R."/>
            <person name="Sander Lower S.E."/>
            <person name="Weng J.-K."/>
        </authorList>
    </citation>
    <scope>NUCLEOTIDE SEQUENCE</scope>
    <source>
        <strain evidence="2">TRF0915ILg1</strain>
        <tissue evidence="2">Whole body</tissue>
    </source>
</reference>
<protein>
    <submittedName>
        <fullName evidence="2">Uncharacterized protein</fullName>
    </submittedName>
</protein>
<evidence type="ECO:0000313" key="2">
    <source>
        <dbReference type="EMBL" id="KAF2896253.1"/>
    </source>
</evidence>
<dbReference type="Proteomes" id="UP000801492">
    <property type="component" value="Unassembled WGS sequence"/>
</dbReference>
<dbReference type="AlphaFoldDB" id="A0A8K0D479"/>
<feature type="non-terminal residue" evidence="2">
    <location>
        <position position="89"/>
    </location>
</feature>
<proteinExistence type="predicted"/>
<evidence type="ECO:0000256" key="1">
    <source>
        <dbReference type="SAM" id="MobiDB-lite"/>
    </source>
</evidence>
<accession>A0A8K0D479</accession>